<comment type="caution">
    <text evidence="1">The sequence shown here is derived from an EMBL/GenBank/DDBJ whole genome shotgun (WGS) entry which is preliminary data.</text>
</comment>
<dbReference type="Proteomes" id="UP001321580">
    <property type="component" value="Unassembled WGS sequence"/>
</dbReference>
<sequence>MADVRELLARLNPAHIKFDTGRGGMPQLTPQDIAAALAFVPKGMGREVLTRLWWPDGARLSRAELDRTISNIVHAEAGHRVAKVHMARTELHIAQEDVLRRNASTARDRAQIASLERRYHDAKAKVWPYDPATHLAVRESVLNEIAHRNLCDTCGGRGALILEQLKISCPTCRAAGVLPMSDRGRATRIGRDVSTYRERWKCLYEWLYDQVRDAEQQAAHELARAVSRYEVSGAA</sequence>
<reference evidence="1 2" key="1">
    <citation type="submission" date="2023-05" db="EMBL/GenBank/DDBJ databases">
        <title>Lysobacter sp. strain LF1 Genome sequencing and assembly.</title>
        <authorList>
            <person name="Jung Y."/>
        </authorList>
    </citation>
    <scope>NUCLEOTIDE SEQUENCE [LARGE SCALE GENOMIC DNA]</scope>
    <source>
        <strain evidence="1 2">LF1</strain>
    </source>
</reference>
<accession>A0ABT6XLY3</accession>
<keyword evidence="2" id="KW-1185">Reference proteome</keyword>
<evidence type="ECO:0000313" key="1">
    <source>
        <dbReference type="EMBL" id="MDI9240755.1"/>
    </source>
</evidence>
<name>A0ABT6XLY3_9GAMM</name>
<protein>
    <submittedName>
        <fullName evidence="1">Uncharacterized protein</fullName>
    </submittedName>
</protein>
<dbReference type="EMBL" id="JASGBI010000002">
    <property type="protein sequence ID" value="MDI9240755.1"/>
    <property type="molecule type" value="Genomic_DNA"/>
</dbReference>
<proteinExistence type="predicted"/>
<organism evidence="1 2">
    <name type="scientific">Lysobacter stagni</name>
    <dbReference type="NCBI Taxonomy" id="3045172"/>
    <lineage>
        <taxon>Bacteria</taxon>
        <taxon>Pseudomonadati</taxon>
        <taxon>Pseudomonadota</taxon>
        <taxon>Gammaproteobacteria</taxon>
        <taxon>Lysobacterales</taxon>
        <taxon>Lysobacteraceae</taxon>
        <taxon>Lysobacter</taxon>
    </lineage>
</organism>
<gene>
    <name evidence="1" type="ORF">QLQ15_17770</name>
</gene>
<evidence type="ECO:0000313" key="2">
    <source>
        <dbReference type="Proteomes" id="UP001321580"/>
    </source>
</evidence>
<dbReference type="RefSeq" id="WP_283214236.1">
    <property type="nucleotide sequence ID" value="NZ_JASGBI010000002.1"/>
</dbReference>